<keyword evidence="7 11" id="KW-1133">Transmembrane helix</keyword>
<dbReference type="PANTHER" id="PTHR11157:SF5">
    <property type="entry name" value="ELONGATION OF VERY LONG CHAIN FATTY ACIDS PROTEIN"/>
    <property type="match status" value="1"/>
</dbReference>
<evidence type="ECO:0000256" key="7">
    <source>
        <dbReference type="ARBA" id="ARBA00022989"/>
    </source>
</evidence>
<dbReference type="InterPro" id="IPR002076">
    <property type="entry name" value="ELO_fam"/>
</dbReference>
<keyword evidence="6 11" id="KW-0276">Fatty acid metabolism</keyword>
<dbReference type="PROSITE" id="PS01188">
    <property type="entry name" value="ELO"/>
    <property type="match status" value="1"/>
</dbReference>
<evidence type="ECO:0000256" key="2">
    <source>
        <dbReference type="ARBA" id="ARBA00005194"/>
    </source>
</evidence>
<dbReference type="GO" id="GO:0005789">
    <property type="term" value="C:endoplasmic reticulum membrane"/>
    <property type="evidence" value="ECO:0000318"/>
    <property type="project" value="GO_Central"/>
</dbReference>
<feature type="transmembrane region" description="Helical" evidence="11">
    <location>
        <begin position="213"/>
        <end position="235"/>
    </location>
</feature>
<feature type="transmembrane region" description="Helical" evidence="11">
    <location>
        <begin position="155"/>
        <end position="171"/>
    </location>
</feature>
<feature type="transmembrane region" description="Helical" evidence="11">
    <location>
        <begin position="127"/>
        <end position="143"/>
    </location>
</feature>
<evidence type="ECO:0000256" key="3">
    <source>
        <dbReference type="ARBA" id="ARBA00022516"/>
    </source>
</evidence>
<keyword evidence="9 11" id="KW-0472">Membrane</keyword>
<feature type="transmembrane region" description="Helical" evidence="11">
    <location>
        <begin position="183"/>
        <end position="201"/>
    </location>
</feature>
<comment type="similarity">
    <text evidence="11">Belongs to the ELO family.</text>
</comment>
<dbReference type="EnsemblMetazoa" id="PPA33962.1">
    <property type="protein sequence ID" value="PPA33962.1"/>
    <property type="gene ID" value="WBGene00272331"/>
</dbReference>
<evidence type="ECO:0000256" key="4">
    <source>
        <dbReference type="ARBA" id="ARBA00022679"/>
    </source>
</evidence>
<comment type="subcellular location">
    <subcellularLocation>
        <location evidence="1">Membrane</location>
        <topology evidence="1">Multi-pass membrane protein</topology>
    </subcellularLocation>
</comment>
<organism evidence="12 13">
    <name type="scientific">Pristionchus pacificus</name>
    <name type="common">Parasitic nematode worm</name>
    <dbReference type="NCBI Taxonomy" id="54126"/>
    <lineage>
        <taxon>Eukaryota</taxon>
        <taxon>Metazoa</taxon>
        <taxon>Ecdysozoa</taxon>
        <taxon>Nematoda</taxon>
        <taxon>Chromadorea</taxon>
        <taxon>Rhabditida</taxon>
        <taxon>Rhabditina</taxon>
        <taxon>Diplogasteromorpha</taxon>
        <taxon>Diplogasteroidea</taxon>
        <taxon>Neodiplogasteridae</taxon>
        <taxon>Pristionchus</taxon>
    </lineage>
</organism>
<dbReference type="Pfam" id="PF01151">
    <property type="entry name" value="ELO"/>
    <property type="match status" value="1"/>
</dbReference>
<evidence type="ECO:0000256" key="9">
    <source>
        <dbReference type="ARBA" id="ARBA00023136"/>
    </source>
</evidence>
<reference evidence="12" key="2">
    <citation type="submission" date="2022-06" db="UniProtKB">
        <authorList>
            <consortium name="EnsemblMetazoa"/>
        </authorList>
    </citation>
    <scope>IDENTIFICATION</scope>
    <source>
        <strain evidence="12">PS312</strain>
    </source>
</reference>
<dbReference type="PANTHER" id="PTHR11157">
    <property type="entry name" value="FATTY ACID ACYL TRANSFERASE-RELATED"/>
    <property type="match status" value="1"/>
</dbReference>
<dbReference type="AlphaFoldDB" id="A0A2A6CYP5"/>
<reference evidence="13" key="1">
    <citation type="journal article" date="2008" name="Nat. Genet.">
        <title>The Pristionchus pacificus genome provides a unique perspective on nematode lifestyle and parasitism.</title>
        <authorList>
            <person name="Dieterich C."/>
            <person name="Clifton S.W."/>
            <person name="Schuster L.N."/>
            <person name="Chinwalla A."/>
            <person name="Delehaunty K."/>
            <person name="Dinkelacker I."/>
            <person name="Fulton L."/>
            <person name="Fulton R."/>
            <person name="Godfrey J."/>
            <person name="Minx P."/>
            <person name="Mitreva M."/>
            <person name="Roeseler W."/>
            <person name="Tian H."/>
            <person name="Witte H."/>
            <person name="Yang S.P."/>
            <person name="Wilson R.K."/>
            <person name="Sommer R.J."/>
        </authorList>
    </citation>
    <scope>NUCLEOTIDE SEQUENCE [LARGE SCALE GENOMIC DNA]</scope>
    <source>
        <strain evidence="13">PS312</strain>
    </source>
</reference>
<feature type="transmembrane region" description="Helical" evidence="11">
    <location>
        <begin position="250"/>
        <end position="269"/>
    </location>
</feature>
<evidence type="ECO:0000256" key="1">
    <source>
        <dbReference type="ARBA" id="ARBA00004141"/>
    </source>
</evidence>
<evidence type="ECO:0000313" key="13">
    <source>
        <dbReference type="Proteomes" id="UP000005239"/>
    </source>
</evidence>
<dbReference type="OrthoDB" id="10259681at2759"/>
<dbReference type="InterPro" id="IPR030457">
    <property type="entry name" value="ELO_CS"/>
</dbReference>
<accession>A0A2A6CYP5</accession>
<keyword evidence="13" id="KW-1185">Reference proteome</keyword>
<name>A0A2A6CYP5_PRIPA</name>
<accession>A0A8R1YK96</accession>
<evidence type="ECO:0000256" key="11">
    <source>
        <dbReference type="RuleBase" id="RU361115"/>
    </source>
</evidence>
<dbReference type="GO" id="GO:0042761">
    <property type="term" value="P:very long-chain fatty acid biosynthetic process"/>
    <property type="evidence" value="ECO:0000318"/>
    <property type="project" value="GO_Central"/>
</dbReference>
<evidence type="ECO:0000313" key="12">
    <source>
        <dbReference type="EnsemblMetazoa" id="PPA33962.1"/>
    </source>
</evidence>
<dbReference type="EC" id="2.3.1.199" evidence="11"/>
<keyword evidence="3 11" id="KW-0444">Lipid biosynthesis</keyword>
<sequence length="283" mass="32573">MMLNSTSFPAVRIQEDATVYYIPYQYGSLIGPEKQWDEEWAYHFFKANWSHSIWIAVLYSCAVHLGEKAMADRKPFKLKWPLIIWNAALAIFSLAGTIRMAEEFSYVLTNFPLLDSISYAVDPKEPAAFWAGLFAASKLFELLDTAFVVARKKPLIFLHWYHHAVVLVYVWHSACELVAGGRWFITMNYGVHALMYAYYALTAAGIRLPRSFSMVITTLQTTQMLIGVAISFAVLHYKLQGRIMQQSYENLLLCFAIYSSFAVLFMNFFHKSYLKKREKSKTA</sequence>
<keyword evidence="4 11" id="KW-0808">Transferase</keyword>
<keyword evidence="8 11" id="KW-0443">Lipid metabolism</keyword>
<gene>
    <name evidence="12" type="primary">WBGene00272331</name>
</gene>
<comment type="catalytic activity">
    <reaction evidence="11">
        <text>a very-long-chain acyl-CoA + malonyl-CoA + H(+) = a very-long-chain 3-oxoacyl-CoA + CO2 + CoA</text>
        <dbReference type="Rhea" id="RHEA:32727"/>
        <dbReference type="ChEBI" id="CHEBI:15378"/>
        <dbReference type="ChEBI" id="CHEBI:16526"/>
        <dbReference type="ChEBI" id="CHEBI:57287"/>
        <dbReference type="ChEBI" id="CHEBI:57384"/>
        <dbReference type="ChEBI" id="CHEBI:90725"/>
        <dbReference type="ChEBI" id="CHEBI:90736"/>
        <dbReference type="EC" id="2.3.1.199"/>
    </reaction>
</comment>
<dbReference type="GO" id="GO:0034626">
    <property type="term" value="P:fatty acid elongation, polyunsaturated fatty acid"/>
    <property type="evidence" value="ECO:0000318"/>
    <property type="project" value="GO_Central"/>
</dbReference>
<keyword evidence="5 11" id="KW-0812">Transmembrane</keyword>
<dbReference type="GO" id="GO:0009922">
    <property type="term" value="F:fatty acid elongase activity"/>
    <property type="evidence" value="ECO:0000318"/>
    <property type="project" value="GO_Central"/>
</dbReference>
<dbReference type="Proteomes" id="UP000005239">
    <property type="component" value="Unassembled WGS sequence"/>
</dbReference>
<dbReference type="GO" id="GO:0030148">
    <property type="term" value="P:sphingolipid biosynthetic process"/>
    <property type="evidence" value="ECO:0000318"/>
    <property type="project" value="GO_Central"/>
</dbReference>
<keyword evidence="10 11" id="KW-0275">Fatty acid biosynthesis</keyword>
<evidence type="ECO:0000256" key="10">
    <source>
        <dbReference type="ARBA" id="ARBA00023160"/>
    </source>
</evidence>
<dbReference type="GO" id="GO:0034625">
    <property type="term" value="P:fatty acid elongation, monounsaturated fatty acid"/>
    <property type="evidence" value="ECO:0000318"/>
    <property type="project" value="GO_Central"/>
</dbReference>
<protein>
    <recommendedName>
        <fullName evidence="11">Elongation of very long chain fatty acids protein</fullName>
        <ecNumber evidence="11">2.3.1.199</ecNumber>
    </recommendedName>
    <alternativeName>
        <fullName evidence="11">Very-long-chain 3-oxoacyl-CoA synthase</fullName>
    </alternativeName>
</protein>
<comment type="pathway">
    <text evidence="2">Lipid metabolism; fatty acid biosynthesis.</text>
</comment>
<proteinExistence type="inferred from homology"/>
<feature type="transmembrane region" description="Helical" evidence="11">
    <location>
        <begin position="78"/>
        <end position="98"/>
    </location>
</feature>
<evidence type="ECO:0000256" key="6">
    <source>
        <dbReference type="ARBA" id="ARBA00022832"/>
    </source>
</evidence>
<dbReference type="GO" id="GO:0019367">
    <property type="term" value="P:fatty acid elongation, saturated fatty acid"/>
    <property type="evidence" value="ECO:0000318"/>
    <property type="project" value="GO_Central"/>
</dbReference>
<evidence type="ECO:0000256" key="5">
    <source>
        <dbReference type="ARBA" id="ARBA00022692"/>
    </source>
</evidence>
<evidence type="ECO:0000256" key="8">
    <source>
        <dbReference type="ARBA" id="ARBA00023098"/>
    </source>
</evidence>